<dbReference type="OrthoDB" id="4657524at2759"/>
<dbReference type="InterPro" id="IPR018620">
    <property type="entry name" value="Ubiquitin3-bd_protein_But2_C"/>
</dbReference>
<evidence type="ECO:0000313" key="4">
    <source>
        <dbReference type="Proteomes" id="UP000178912"/>
    </source>
</evidence>
<accession>A0A1E1K170</accession>
<dbReference type="PANTHER" id="PTHR39613">
    <property type="entry name" value="ANCHORED CELL WALL PROTEIN, PUTATIVE (AFU_ORTHOLOGUE AFUA_4G08960)-RELATED"/>
    <property type="match status" value="1"/>
</dbReference>
<evidence type="ECO:0000313" key="3">
    <source>
        <dbReference type="EMBL" id="CZS90264.1"/>
    </source>
</evidence>
<gene>
    <name evidence="3" type="ORF">RAG0_01399</name>
</gene>
<dbReference type="PANTHER" id="PTHR39613:SF1">
    <property type="entry name" value="ANCHORED CELL WALL PROTEIN, PUTATIVE (AFU_ORTHOLOGUE AFUA_4G08960)-RELATED"/>
    <property type="match status" value="1"/>
</dbReference>
<feature type="signal peptide" evidence="1">
    <location>
        <begin position="1"/>
        <end position="19"/>
    </location>
</feature>
<dbReference type="Proteomes" id="UP000178912">
    <property type="component" value="Unassembled WGS sequence"/>
</dbReference>
<keyword evidence="1" id="KW-0732">Signal</keyword>
<keyword evidence="4" id="KW-1185">Reference proteome</keyword>
<feature type="chain" id="PRO_5009445466" description="Ubiquitin 3 binding protein But2 C-terminal domain-containing protein" evidence="1">
    <location>
        <begin position="20"/>
        <end position="288"/>
    </location>
</feature>
<sequence>MKSNMIIMLVAVLWGLSLGEIAKKLPGLPTNSLLTLHSSPVTNAPLPTVYTTHTSTFRYTTTVSSVATPHSQLHAVISTSGSTDLGESYYDFDVKCELCKNKTKMELRGLNGALSDGSVCPSDISGDYQFPHLIVPTSVGMPDASIGNQYMVYISPAATTLFNFDIPATYTGTCALLFLFPYISELDPSAGKYRYSGMEQVEYQNGGLNFALLSGVADNSTTFNTTPPVAVNYGKTKIFPGHNYTVATFPCLAGENITIQASSANKTELDYFQNTASMPIGLFLVKCD</sequence>
<organism evidence="3 4">
    <name type="scientific">Rhynchosporium agropyri</name>
    <dbReference type="NCBI Taxonomy" id="914238"/>
    <lineage>
        <taxon>Eukaryota</taxon>
        <taxon>Fungi</taxon>
        <taxon>Dikarya</taxon>
        <taxon>Ascomycota</taxon>
        <taxon>Pezizomycotina</taxon>
        <taxon>Leotiomycetes</taxon>
        <taxon>Helotiales</taxon>
        <taxon>Ploettnerulaceae</taxon>
        <taxon>Rhynchosporium</taxon>
    </lineage>
</organism>
<feature type="domain" description="Ubiquitin 3 binding protein But2 C-terminal" evidence="2">
    <location>
        <begin position="129"/>
        <end position="275"/>
    </location>
</feature>
<dbReference type="AlphaFoldDB" id="A0A1E1K170"/>
<dbReference type="Pfam" id="PF09792">
    <property type="entry name" value="But2"/>
    <property type="match status" value="1"/>
</dbReference>
<proteinExistence type="predicted"/>
<reference evidence="4" key="1">
    <citation type="submission" date="2016-03" db="EMBL/GenBank/DDBJ databases">
        <authorList>
            <person name="Guldener U."/>
        </authorList>
    </citation>
    <scope>NUCLEOTIDE SEQUENCE [LARGE SCALE GENOMIC DNA]</scope>
    <source>
        <strain evidence="4">04CH-RAC-A.6.1</strain>
    </source>
</reference>
<evidence type="ECO:0000259" key="2">
    <source>
        <dbReference type="Pfam" id="PF09792"/>
    </source>
</evidence>
<protein>
    <recommendedName>
        <fullName evidence="2">Ubiquitin 3 binding protein But2 C-terminal domain-containing protein</fullName>
    </recommendedName>
</protein>
<dbReference type="EMBL" id="FJUX01000005">
    <property type="protein sequence ID" value="CZS90264.1"/>
    <property type="molecule type" value="Genomic_DNA"/>
</dbReference>
<name>A0A1E1K170_9HELO</name>
<evidence type="ECO:0000256" key="1">
    <source>
        <dbReference type="SAM" id="SignalP"/>
    </source>
</evidence>